<gene>
    <name evidence="2" type="ORF">PGTUg99_005142</name>
</gene>
<dbReference type="AlphaFoldDB" id="A0A5B0SA59"/>
<evidence type="ECO:0000256" key="1">
    <source>
        <dbReference type="SAM" id="MobiDB-lite"/>
    </source>
</evidence>
<comment type="caution">
    <text evidence="2">The sequence shown here is derived from an EMBL/GenBank/DDBJ whole genome shotgun (WGS) entry which is preliminary data.</text>
</comment>
<dbReference type="Proteomes" id="UP000325313">
    <property type="component" value="Unassembled WGS sequence"/>
</dbReference>
<evidence type="ECO:0000313" key="2">
    <source>
        <dbReference type="EMBL" id="KAA1134697.1"/>
    </source>
</evidence>
<dbReference type="EMBL" id="VDEP01000046">
    <property type="protein sequence ID" value="KAA1134697.1"/>
    <property type="molecule type" value="Genomic_DNA"/>
</dbReference>
<feature type="region of interest" description="Disordered" evidence="1">
    <location>
        <begin position="1"/>
        <end position="23"/>
    </location>
</feature>
<protein>
    <submittedName>
        <fullName evidence="2">Uncharacterized protein</fullName>
    </submittedName>
</protein>
<accession>A0A5B0SA59</accession>
<reference evidence="2 3" key="1">
    <citation type="submission" date="2019-05" db="EMBL/GenBank/DDBJ databases">
        <title>Emergence of the Ug99 lineage of the wheat stem rust pathogen through somatic hybridization.</title>
        <authorList>
            <person name="Li F."/>
            <person name="Upadhyaya N.M."/>
            <person name="Sperschneider J."/>
            <person name="Matny O."/>
            <person name="Nguyen-Phuc H."/>
            <person name="Mago R."/>
            <person name="Raley C."/>
            <person name="Miller M.E."/>
            <person name="Silverstein K.A.T."/>
            <person name="Henningsen E."/>
            <person name="Hirsch C.D."/>
            <person name="Visser B."/>
            <person name="Pretorius Z.A."/>
            <person name="Steffenson B.J."/>
            <person name="Schwessinger B."/>
            <person name="Dodds P.N."/>
            <person name="Figueroa M."/>
        </authorList>
    </citation>
    <scope>NUCLEOTIDE SEQUENCE [LARGE SCALE GENOMIC DNA]</scope>
    <source>
        <strain evidence="2 3">Ug99</strain>
    </source>
</reference>
<name>A0A5B0SA59_PUCGR</name>
<evidence type="ECO:0000313" key="3">
    <source>
        <dbReference type="Proteomes" id="UP000325313"/>
    </source>
</evidence>
<sequence length="151" mass="16817">MPQAQDVVVSNPPPHPTPNGDTLDDAMPFAGSVFDRQAHNLDTSPPTLHLLAQNLLSMSNILKRKQEEEDGARVLSLPQSHVPLAQGSLHCRLPDSTGVSWVEYTTGPYGRSKRSFKRIEKRLERIEALVQSPMGLSLHHRQYKALYSLSL</sequence>
<proteinExistence type="predicted"/>
<organism evidence="2 3">
    <name type="scientific">Puccinia graminis f. sp. tritici</name>
    <dbReference type="NCBI Taxonomy" id="56615"/>
    <lineage>
        <taxon>Eukaryota</taxon>
        <taxon>Fungi</taxon>
        <taxon>Dikarya</taxon>
        <taxon>Basidiomycota</taxon>
        <taxon>Pucciniomycotina</taxon>
        <taxon>Pucciniomycetes</taxon>
        <taxon>Pucciniales</taxon>
        <taxon>Pucciniaceae</taxon>
        <taxon>Puccinia</taxon>
    </lineage>
</organism>